<dbReference type="InterPro" id="IPR037278">
    <property type="entry name" value="ARFGAP/RecO"/>
</dbReference>
<dbReference type="Pfam" id="PF12796">
    <property type="entry name" value="Ank_2"/>
    <property type="match status" value="1"/>
</dbReference>
<dbReference type="GO" id="GO:0005737">
    <property type="term" value="C:cytoplasm"/>
    <property type="evidence" value="ECO:0007669"/>
    <property type="project" value="InterPro"/>
</dbReference>
<keyword evidence="3" id="KW-0479">Metal-binding</keyword>
<dbReference type="PRINTS" id="PR00405">
    <property type="entry name" value="REVINTRACTNG"/>
</dbReference>
<dbReference type="SMART" id="SM00105">
    <property type="entry name" value="ArfGap"/>
    <property type="match status" value="1"/>
</dbReference>
<feature type="repeat" description="ANK" evidence="6">
    <location>
        <begin position="622"/>
        <end position="647"/>
    </location>
</feature>
<dbReference type="Gene3D" id="1.25.40.20">
    <property type="entry name" value="Ankyrin repeat-containing domain"/>
    <property type="match status" value="1"/>
</dbReference>
<feature type="compositionally biased region" description="Polar residues" evidence="10">
    <location>
        <begin position="277"/>
        <end position="292"/>
    </location>
</feature>
<evidence type="ECO:0000256" key="3">
    <source>
        <dbReference type="ARBA" id="ARBA00022723"/>
    </source>
</evidence>
<dbReference type="Gene3D" id="1.25.40.950">
    <property type="match status" value="1"/>
</dbReference>
<dbReference type="FunFam" id="1.10.220.150:FF:000009">
    <property type="entry name" value="stromal membrane-associated protein 1 isoform X1"/>
    <property type="match status" value="1"/>
</dbReference>
<accession>A0A2B4S2V5</accession>
<evidence type="ECO:0000313" key="15">
    <source>
        <dbReference type="Proteomes" id="UP000225706"/>
    </source>
</evidence>
<dbReference type="PROSITE" id="PS50002">
    <property type="entry name" value="SH3"/>
    <property type="match status" value="1"/>
</dbReference>
<dbReference type="SUPFAM" id="SSF103657">
    <property type="entry name" value="BAR/IMD domain-like"/>
    <property type="match status" value="1"/>
</dbReference>
<evidence type="ECO:0000259" key="12">
    <source>
        <dbReference type="PROSITE" id="PS50003"/>
    </source>
</evidence>
<dbReference type="InterPro" id="IPR036770">
    <property type="entry name" value="Ankyrin_rpt-contain_sf"/>
</dbReference>
<comment type="caution">
    <text evidence="14">The sequence shown here is derived from an EMBL/GenBank/DDBJ whole genome shotgun (WGS) entry which is preliminary data.</text>
</comment>
<gene>
    <name evidence="14" type="primary">ASAP1</name>
    <name evidence="14" type="ORF">AWC38_SpisGene12569</name>
</gene>
<evidence type="ECO:0000256" key="10">
    <source>
        <dbReference type="SAM" id="MobiDB-lite"/>
    </source>
</evidence>
<dbReference type="PANTHER" id="PTHR45854">
    <property type="entry name" value="ASAP FAMILY MEMBER"/>
    <property type="match status" value="1"/>
</dbReference>
<dbReference type="Pfam" id="PF01412">
    <property type="entry name" value="ArfGap"/>
    <property type="match status" value="1"/>
</dbReference>
<dbReference type="OrthoDB" id="5980717at2759"/>
<dbReference type="InterPro" id="IPR035836">
    <property type="entry name" value="ASAP1-like_SH3"/>
</dbReference>
<evidence type="ECO:0000259" key="11">
    <source>
        <dbReference type="PROSITE" id="PS50002"/>
    </source>
</evidence>
<evidence type="ECO:0000313" key="14">
    <source>
        <dbReference type="EMBL" id="PFX22917.1"/>
    </source>
</evidence>
<dbReference type="PROSITE" id="PS50297">
    <property type="entry name" value="ANK_REP_REGION"/>
    <property type="match status" value="1"/>
</dbReference>
<keyword evidence="2" id="KW-0343">GTPase activation</keyword>
<evidence type="ECO:0000256" key="9">
    <source>
        <dbReference type="SAM" id="Coils"/>
    </source>
</evidence>
<dbReference type="PRINTS" id="PR00452">
    <property type="entry name" value="SH3DOMAIN"/>
</dbReference>
<dbReference type="GO" id="GO:0005096">
    <property type="term" value="F:GTPase activator activity"/>
    <property type="evidence" value="ECO:0007669"/>
    <property type="project" value="UniProtKB-KW"/>
</dbReference>
<dbReference type="SMART" id="SM00233">
    <property type="entry name" value="PH"/>
    <property type="match status" value="1"/>
</dbReference>
<feature type="domain" description="SH3" evidence="11">
    <location>
        <begin position="1076"/>
        <end position="1139"/>
    </location>
</feature>
<name>A0A2B4S2V5_STYPI</name>
<feature type="region of interest" description="Disordered" evidence="10">
    <location>
        <begin position="826"/>
        <end position="1004"/>
    </location>
</feature>
<evidence type="ECO:0000256" key="5">
    <source>
        <dbReference type="ARBA" id="ARBA00022833"/>
    </source>
</evidence>
<dbReference type="EMBL" id="LSMT01000225">
    <property type="protein sequence ID" value="PFX22917.1"/>
    <property type="molecule type" value="Genomic_DNA"/>
</dbReference>
<dbReference type="InterPro" id="IPR001849">
    <property type="entry name" value="PH_domain"/>
</dbReference>
<dbReference type="Proteomes" id="UP000225706">
    <property type="component" value="Unassembled WGS sequence"/>
</dbReference>
<dbReference type="InterPro" id="IPR001164">
    <property type="entry name" value="ArfGAP_dom"/>
</dbReference>
<dbReference type="SMART" id="SM00326">
    <property type="entry name" value="SH3"/>
    <property type="match status" value="1"/>
</dbReference>
<dbReference type="Gene3D" id="2.30.30.40">
    <property type="entry name" value="SH3 Domains"/>
    <property type="match status" value="1"/>
</dbReference>
<feature type="domain" description="PH" evidence="12">
    <location>
        <begin position="306"/>
        <end position="398"/>
    </location>
</feature>
<dbReference type="CDD" id="cd07604">
    <property type="entry name" value="BAR_ASAPs"/>
    <property type="match status" value="1"/>
</dbReference>
<feature type="region of interest" description="Disordered" evidence="10">
    <location>
        <begin position="721"/>
        <end position="758"/>
    </location>
</feature>
<dbReference type="InterPro" id="IPR043593">
    <property type="entry name" value="ASAP"/>
</dbReference>
<dbReference type="CDD" id="cd11821">
    <property type="entry name" value="SH3_ASAP"/>
    <property type="match status" value="1"/>
</dbReference>
<dbReference type="InterPro" id="IPR002110">
    <property type="entry name" value="Ankyrin_rpt"/>
</dbReference>
<dbReference type="InterPro" id="IPR038508">
    <property type="entry name" value="ArfGAP_dom_sf"/>
</dbReference>
<keyword evidence="15" id="KW-1185">Reference proteome</keyword>
<dbReference type="SUPFAM" id="SSF50044">
    <property type="entry name" value="SH3-domain"/>
    <property type="match status" value="1"/>
</dbReference>
<keyword evidence="6" id="KW-0040">ANK repeat</keyword>
<feature type="compositionally biased region" description="Low complexity" evidence="10">
    <location>
        <begin position="826"/>
        <end position="840"/>
    </location>
</feature>
<dbReference type="PROSITE" id="PS50003">
    <property type="entry name" value="PH_DOMAIN"/>
    <property type="match status" value="1"/>
</dbReference>
<dbReference type="PROSITE" id="PS50088">
    <property type="entry name" value="ANK_REPEAT"/>
    <property type="match status" value="2"/>
</dbReference>
<dbReference type="Pfam" id="PF16746">
    <property type="entry name" value="BAR_3"/>
    <property type="match status" value="1"/>
</dbReference>
<feature type="compositionally biased region" description="Basic and acidic residues" evidence="10">
    <location>
        <begin position="978"/>
        <end position="989"/>
    </location>
</feature>
<dbReference type="SUPFAM" id="SSF50729">
    <property type="entry name" value="PH domain-like"/>
    <property type="match status" value="1"/>
</dbReference>
<evidence type="ECO:0000259" key="13">
    <source>
        <dbReference type="PROSITE" id="PS50115"/>
    </source>
</evidence>
<dbReference type="Pfam" id="PF00169">
    <property type="entry name" value="PH"/>
    <property type="match status" value="1"/>
</dbReference>
<dbReference type="InterPro" id="IPR036028">
    <property type="entry name" value="SH3-like_dom_sf"/>
</dbReference>
<feature type="domain" description="Arf-GAP" evidence="13">
    <location>
        <begin position="428"/>
        <end position="548"/>
    </location>
</feature>
<sequence>MPDRINVKSFLKEAREDVSSPTTSNFMSTMNACRNTVGALEESLDEDYNILNKLKKSSKAVHAAGLNYSTNQLSLAESLEKLGTLSLSKEADTGIGTAFLKFSVTFKELCSVMKTMFTNYHNMVLFPLDSLLKGDMKDVKGDMRKPFDKAWKDYEAKVAKIEKEKKKVAQEAGFLRTEVTGGEMAEETERERRIFQLQMCELLIKVNEIKVKKGVELAQHLVEFYYAQVTYFQLGSQVLESMKGYLEELVVELQQLRAQQDEERKELNDLRNKIKSQLQVDKESTQSSQSKGGYSLHGQQGDKLHGNERAGFLQKRSEGLRKVWQKRYCVAKEGQFTLAHSPTSIPTQTLNLLVCQVKEEEGKKHTFNIVSHNRTYLFQADDEADLEAWVSVLNNSRTEALEKAFGDSDKAESEEDGSLVCNLKELRQSIVSQVRRLPGNDTCADCSGKDPTWLATNLGVLLCIECSGIHRDMGVHISRIRSIELDKLGTVELLQAKAVGNGGFNEIMEATLDYNEKPTASSKMDERKEFIRGKYIQHKYAIKSGDNTEKILQELHQAVKSKDILAVLQAFAEGVELSAPLPGHPNNSTALHVAVEQEDLTSLHIVDFLAQNCNGVNVTDKNGNTALHLAAISSKTECMRVLLRAGATDSLGLENLEGKTPMDISKGLSHTESIELLKVTASGKMAHCENVKIDWGLNEADGIYDNPAELLDVKLEFSDEEGLNDSKSEGKGRSSPPTPPRHRRHLPTRPVSQMFPPGGGYAKGMLGLSGVSPLVSGLTLFGSDSPGLDKVSAGSPVIRRRAAVRPSGTNVETVAVNVRASMYAPSSFSESTFSSTTSTFGHGPKTKPADSTAADQAESPPPVPPVRCSSVSREKRFGVDVPLPPLPAKPKFDDPGVAASKQSATDPKNRYAETINRRAPPVPPVPAPKRAGGEGKPVAPPLPTHRRSKSEGRTPFGEDIPRAADSRPPFQKKLSSPLDKEEVKEEEKPLPPPRPLKPGSMRVASSTPLLANGEVMASKAATFPRPPPRGSSELSSVKVNIGKESDVTRKESVDSIPESPIPDIPPRSNTVSNAPTLPRRVQALYDCEADNEDELTFKEGDILLVNGEGEDAEWWLGEIEGHPGTSGVFPVSFVRILPE</sequence>
<keyword evidence="5" id="KW-0862">Zinc</keyword>
<proteinExistence type="predicted"/>
<dbReference type="CDD" id="cd08834">
    <property type="entry name" value="ArfGap_ASAP"/>
    <property type="match status" value="1"/>
</dbReference>
<dbReference type="Gene3D" id="2.30.29.30">
    <property type="entry name" value="Pleckstrin-homology domain (PH domain)/Phosphotyrosine-binding domain (PTB)"/>
    <property type="match status" value="1"/>
</dbReference>
<dbReference type="AlphaFoldDB" id="A0A2B4S2V5"/>
<dbReference type="SUPFAM" id="SSF57863">
    <property type="entry name" value="ArfGap/RecO-like zinc finger"/>
    <property type="match status" value="1"/>
</dbReference>
<dbReference type="STRING" id="50429.A0A2B4S2V5"/>
<protein>
    <submittedName>
        <fullName evidence="14">Arf-GAP with SH3 domain, ANK repeat and PH domain-containing protein 1</fullName>
    </submittedName>
</protein>
<feature type="coiled-coil region" evidence="9">
    <location>
        <begin position="151"/>
        <end position="178"/>
    </location>
</feature>
<feature type="region of interest" description="Disordered" evidence="10">
    <location>
        <begin position="1020"/>
        <end position="1075"/>
    </location>
</feature>
<feature type="repeat" description="ANK" evidence="6">
    <location>
        <begin position="586"/>
        <end position="621"/>
    </location>
</feature>
<keyword evidence="4 8" id="KW-0863">Zinc-finger</keyword>
<evidence type="ECO:0000256" key="8">
    <source>
        <dbReference type="PROSITE-ProRule" id="PRU00288"/>
    </source>
</evidence>
<evidence type="ECO:0000256" key="7">
    <source>
        <dbReference type="PROSITE-ProRule" id="PRU00192"/>
    </source>
</evidence>
<evidence type="ECO:0000256" key="4">
    <source>
        <dbReference type="ARBA" id="ARBA00022771"/>
    </source>
</evidence>
<dbReference type="InterPro" id="IPR027267">
    <property type="entry name" value="AH/BAR_dom_sf"/>
</dbReference>
<dbReference type="PANTHER" id="PTHR45854:SF3">
    <property type="entry name" value="ARFGAP WITH SH3 DOMAIN, ANK REPEAT AND PH DOMAIN-CONTAINING PROTEIN"/>
    <property type="match status" value="1"/>
</dbReference>
<dbReference type="InterPro" id="IPR001452">
    <property type="entry name" value="SH3_domain"/>
</dbReference>
<evidence type="ECO:0000256" key="1">
    <source>
        <dbReference type="ARBA" id="ARBA00022443"/>
    </source>
</evidence>
<feature type="compositionally biased region" description="Basic and acidic residues" evidence="10">
    <location>
        <begin position="1041"/>
        <end position="1053"/>
    </location>
</feature>
<dbReference type="Gene3D" id="1.20.1270.60">
    <property type="entry name" value="Arfaptin homology (AH) domain/BAR domain"/>
    <property type="match status" value="1"/>
</dbReference>
<keyword evidence="9" id="KW-0175">Coiled coil</keyword>
<dbReference type="InterPro" id="IPR011993">
    <property type="entry name" value="PH-like_dom_sf"/>
</dbReference>
<dbReference type="PROSITE" id="PS50115">
    <property type="entry name" value="ARFGAP"/>
    <property type="match status" value="1"/>
</dbReference>
<dbReference type="Pfam" id="PF00018">
    <property type="entry name" value="SH3_1"/>
    <property type="match status" value="1"/>
</dbReference>
<keyword evidence="1 7" id="KW-0728">SH3 domain</keyword>
<dbReference type="FunFam" id="1.25.40.20:FF:000006">
    <property type="entry name" value="Arf-GAP with SH3 domain, ANK repeat and PH domain-containing protein 2"/>
    <property type="match status" value="1"/>
</dbReference>
<dbReference type="GO" id="GO:0008270">
    <property type="term" value="F:zinc ion binding"/>
    <property type="evidence" value="ECO:0007669"/>
    <property type="project" value="UniProtKB-KW"/>
</dbReference>
<dbReference type="SMART" id="SM00248">
    <property type="entry name" value="ANK"/>
    <property type="match status" value="3"/>
</dbReference>
<feature type="region of interest" description="Disordered" evidence="10">
    <location>
        <begin position="277"/>
        <end position="303"/>
    </location>
</feature>
<reference evidence="15" key="1">
    <citation type="journal article" date="2017" name="bioRxiv">
        <title>Comparative analysis of the genomes of Stylophora pistillata and Acropora digitifera provides evidence for extensive differences between species of corals.</title>
        <authorList>
            <person name="Voolstra C.R."/>
            <person name="Li Y."/>
            <person name="Liew Y.J."/>
            <person name="Baumgarten S."/>
            <person name="Zoccola D."/>
            <person name="Flot J.-F."/>
            <person name="Tambutte S."/>
            <person name="Allemand D."/>
            <person name="Aranda M."/>
        </authorList>
    </citation>
    <scope>NUCLEOTIDE SEQUENCE [LARGE SCALE GENOMIC DNA]</scope>
</reference>
<evidence type="ECO:0000256" key="2">
    <source>
        <dbReference type="ARBA" id="ARBA00022468"/>
    </source>
</evidence>
<dbReference type="Gene3D" id="1.10.220.150">
    <property type="entry name" value="Arf GTPase activating protein"/>
    <property type="match status" value="1"/>
</dbReference>
<evidence type="ECO:0000256" key="6">
    <source>
        <dbReference type="PROSITE-ProRule" id="PRU00023"/>
    </source>
</evidence>
<organism evidence="14 15">
    <name type="scientific">Stylophora pistillata</name>
    <name type="common">Smooth cauliflower coral</name>
    <dbReference type="NCBI Taxonomy" id="50429"/>
    <lineage>
        <taxon>Eukaryota</taxon>
        <taxon>Metazoa</taxon>
        <taxon>Cnidaria</taxon>
        <taxon>Anthozoa</taxon>
        <taxon>Hexacorallia</taxon>
        <taxon>Scleractinia</taxon>
        <taxon>Astrocoeniina</taxon>
        <taxon>Pocilloporidae</taxon>
        <taxon>Stylophora</taxon>
    </lineage>
</organism>
<dbReference type="InterPro" id="IPR004148">
    <property type="entry name" value="BAR_dom"/>
</dbReference>
<dbReference type="SUPFAM" id="SSF48403">
    <property type="entry name" value="Ankyrin repeat"/>
    <property type="match status" value="1"/>
</dbReference>